<dbReference type="Proteomes" id="UP000184423">
    <property type="component" value="Unassembled WGS sequence"/>
</dbReference>
<protein>
    <submittedName>
        <fullName evidence="3">DNA replication protein DnaC</fullName>
    </submittedName>
</protein>
<evidence type="ECO:0000313" key="3">
    <source>
        <dbReference type="EMBL" id="SHE51141.1"/>
    </source>
</evidence>
<accession>A0A1M4U2W5</accession>
<feature type="coiled-coil region" evidence="1">
    <location>
        <begin position="61"/>
        <end position="88"/>
    </location>
</feature>
<dbReference type="SUPFAM" id="SSF52540">
    <property type="entry name" value="P-loop containing nucleoside triphosphate hydrolases"/>
    <property type="match status" value="1"/>
</dbReference>
<dbReference type="CDD" id="cd00009">
    <property type="entry name" value="AAA"/>
    <property type="match status" value="1"/>
</dbReference>
<dbReference type="InterPro" id="IPR027417">
    <property type="entry name" value="P-loop_NTPase"/>
</dbReference>
<keyword evidence="4" id="KW-1185">Reference proteome</keyword>
<name>A0A1M4U2W5_9CLOT</name>
<dbReference type="EMBL" id="FQVG01000006">
    <property type="protein sequence ID" value="SHE51141.1"/>
    <property type="molecule type" value="Genomic_DNA"/>
</dbReference>
<dbReference type="NCBIfam" id="NF005304">
    <property type="entry name" value="PRK06835.1"/>
    <property type="match status" value="1"/>
</dbReference>
<dbReference type="PANTHER" id="PTHR30050:SF4">
    <property type="entry name" value="ATP-BINDING PROTEIN RV3427C IN INSERTION SEQUENCE-RELATED"/>
    <property type="match status" value="1"/>
</dbReference>
<feature type="domain" description="IstB-like ATP-binding" evidence="2">
    <location>
        <begin position="179"/>
        <end position="324"/>
    </location>
</feature>
<keyword evidence="1" id="KW-0175">Coiled coil</keyword>
<dbReference type="PANTHER" id="PTHR30050">
    <property type="entry name" value="CHROMOSOMAL REPLICATION INITIATOR PROTEIN DNAA"/>
    <property type="match status" value="1"/>
</dbReference>
<dbReference type="GO" id="GO:0005524">
    <property type="term" value="F:ATP binding"/>
    <property type="evidence" value="ECO:0007669"/>
    <property type="project" value="InterPro"/>
</dbReference>
<dbReference type="RefSeq" id="WP_073247852.1">
    <property type="nucleotide sequence ID" value="NZ_FQVG01000006.1"/>
</dbReference>
<sequence>MKNKYVSEIINEYEKLRENAKTEQEKRINEIYKKIPRIKEIDKEISSIGFNIATSVVSKEIEDIEEYIKSQKEKITDLKIEKTELLSKYGYPIDYMEIKYKCKKCKDTGYINNKFCSCFRQKLINRYYQQSNLNEILRAENFDTFNFEYYSSIPYENEPLSPRENIERIYAYAVNYTKNFDKTNESLFFYGSSGLGKTFLSNCIAKELLDKGKVVIYQTASNLMDIIRRCRFEESSNHNELNELLECDFLIIDDLGTEPVTPYSYSELFNIINTRILNKKKMLISTNFQLNDIVQNYPERITSRILGHFTLFKFYGEDIRIQKKFKK</sequence>
<organism evidence="3 4">
    <name type="scientific">Caloramator proteoclasticus DSM 10124</name>
    <dbReference type="NCBI Taxonomy" id="1121262"/>
    <lineage>
        <taxon>Bacteria</taxon>
        <taxon>Bacillati</taxon>
        <taxon>Bacillota</taxon>
        <taxon>Clostridia</taxon>
        <taxon>Eubacteriales</taxon>
        <taxon>Clostridiaceae</taxon>
        <taxon>Caloramator</taxon>
    </lineage>
</organism>
<dbReference type="AlphaFoldDB" id="A0A1M4U2W5"/>
<evidence type="ECO:0000259" key="2">
    <source>
        <dbReference type="Pfam" id="PF01695"/>
    </source>
</evidence>
<reference evidence="4" key="1">
    <citation type="submission" date="2016-11" db="EMBL/GenBank/DDBJ databases">
        <authorList>
            <person name="Varghese N."/>
            <person name="Submissions S."/>
        </authorList>
    </citation>
    <scope>NUCLEOTIDE SEQUENCE [LARGE SCALE GENOMIC DNA]</scope>
    <source>
        <strain evidence="4">DSM 10124</strain>
    </source>
</reference>
<proteinExistence type="predicted"/>
<gene>
    <name evidence="3" type="ORF">SAMN02746091_00548</name>
</gene>
<evidence type="ECO:0000313" key="4">
    <source>
        <dbReference type="Proteomes" id="UP000184423"/>
    </source>
</evidence>
<dbReference type="InterPro" id="IPR002611">
    <property type="entry name" value="IstB_ATP-bd"/>
</dbReference>
<evidence type="ECO:0000256" key="1">
    <source>
        <dbReference type="SAM" id="Coils"/>
    </source>
</evidence>
<dbReference type="Gene3D" id="3.40.50.300">
    <property type="entry name" value="P-loop containing nucleotide triphosphate hydrolases"/>
    <property type="match status" value="1"/>
</dbReference>
<dbReference type="Pfam" id="PF01695">
    <property type="entry name" value="IstB_IS21"/>
    <property type="match status" value="1"/>
</dbReference>
<dbReference type="GO" id="GO:0006260">
    <property type="term" value="P:DNA replication"/>
    <property type="evidence" value="ECO:0007669"/>
    <property type="project" value="TreeGrafter"/>
</dbReference>